<proteinExistence type="predicted"/>
<dbReference type="Proteomes" id="UP000241771">
    <property type="component" value="Unassembled WGS sequence"/>
</dbReference>
<feature type="transmembrane region" description="Helical" evidence="1">
    <location>
        <begin position="60"/>
        <end position="77"/>
    </location>
</feature>
<feature type="transmembrane region" description="Helical" evidence="1">
    <location>
        <begin position="6"/>
        <end position="24"/>
    </location>
</feature>
<feature type="transmembrane region" description="Helical" evidence="1">
    <location>
        <begin position="36"/>
        <end position="54"/>
    </location>
</feature>
<dbReference type="RefSeq" id="WP_036832519.1">
    <property type="nucleotide sequence ID" value="NZ_JGVO01001626.1"/>
</dbReference>
<accession>A0A2T3P067</accession>
<protein>
    <recommendedName>
        <fullName evidence="4">Zinc ribbon domain-containing protein</fullName>
    </recommendedName>
</protein>
<dbReference type="EMBL" id="PYMA01000001">
    <property type="protein sequence ID" value="PSW21911.1"/>
    <property type="molecule type" value="Genomic_DNA"/>
</dbReference>
<reference evidence="2 3" key="1">
    <citation type="submission" date="2018-01" db="EMBL/GenBank/DDBJ databases">
        <title>Whole genome sequencing of Histamine producing bacteria.</title>
        <authorList>
            <person name="Butler K."/>
        </authorList>
    </citation>
    <scope>NUCLEOTIDE SEQUENCE [LARGE SCALE GENOMIC DNA]</scope>
    <source>
        <strain evidence="2 3">DSM 100436</strain>
    </source>
</reference>
<dbReference type="AlphaFoldDB" id="A0A2T3P067"/>
<keyword evidence="1" id="KW-1133">Transmembrane helix</keyword>
<keyword evidence="1" id="KW-0812">Transmembrane</keyword>
<gene>
    <name evidence="2" type="ORF">C9I98_01195</name>
</gene>
<keyword evidence="3" id="KW-1185">Reference proteome</keyword>
<comment type="caution">
    <text evidence="2">The sequence shown here is derived from an EMBL/GenBank/DDBJ whole genome shotgun (WGS) entry which is preliminary data.</text>
</comment>
<name>A0A2T3P067_9GAMM</name>
<sequence length="110" mass="12474">MQQDLLIIFVAVWLGLSVGSFMLFQRGSDVERKRKLWPIYTICSNVVIGAVIVYMQPPLMMMLGLLAFMVPLTWLTIRSTKFCSACGNPSRSPFFMKPPTKCSHCQKPLD</sequence>
<evidence type="ECO:0000313" key="2">
    <source>
        <dbReference type="EMBL" id="PSW21911.1"/>
    </source>
</evidence>
<keyword evidence="1" id="KW-0472">Membrane</keyword>
<organism evidence="2 3">
    <name type="scientific">Photobacterium sanctipauli</name>
    <dbReference type="NCBI Taxonomy" id="1342794"/>
    <lineage>
        <taxon>Bacteria</taxon>
        <taxon>Pseudomonadati</taxon>
        <taxon>Pseudomonadota</taxon>
        <taxon>Gammaproteobacteria</taxon>
        <taxon>Vibrionales</taxon>
        <taxon>Vibrionaceae</taxon>
        <taxon>Photobacterium</taxon>
    </lineage>
</organism>
<dbReference type="OrthoDB" id="5825404at2"/>
<evidence type="ECO:0008006" key="4">
    <source>
        <dbReference type="Google" id="ProtNLM"/>
    </source>
</evidence>
<evidence type="ECO:0000256" key="1">
    <source>
        <dbReference type="SAM" id="Phobius"/>
    </source>
</evidence>
<evidence type="ECO:0000313" key="3">
    <source>
        <dbReference type="Proteomes" id="UP000241771"/>
    </source>
</evidence>